<proteinExistence type="predicted"/>
<comment type="caution">
    <text evidence="2">The sequence shown here is derived from an EMBL/GenBank/DDBJ whole genome shotgun (WGS) entry which is preliminary data.</text>
</comment>
<evidence type="ECO:0000313" key="3">
    <source>
        <dbReference type="Proteomes" id="UP000271937"/>
    </source>
</evidence>
<sequence length="146" mass="16777">MNYKMQIKYWGLVFLISLISTYVVHLLIKPIWGTNIDNNTLATTIESLTTILILPLYLSIVNVLIAKNYNVKYQFFIINVVLVLFCVWLSAYLHFENWANSIGDKLNPDNATLEVMGLTKLAGYIVSTVALSTAFFYLRRFQKKTN</sequence>
<name>A0A3P3VYI5_9FLAO</name>
<dbReference type="EMBL" id="RQVR01000048">
    <property type="protein sequence ID" value="RRJ87118.1"/>
    <property type="molecule type" value="Genomic_DNA"/>
</dbReference>
<dbReference type="OrthoDB" id="9985074at2"/>
<keyword evidence="3" id="KW-1185">Reference proteome</keyword>
<gene>
    <name evidence="2" type="ORF">EG849_15435</name>
</gene>
<feature type="transmembrane region" description="Helical" evidence="1">
    <location>
        <begin position="7"/>
        <end position="28"/>
    </location>
</feature>
<feature type="transmembrane region" description="Helical" evidence="1">
    <location>
        <begin position="73"/>
        <end position="95"/>
    </location>
</feature>
<keyword evidence="1" id="KW-0812">Transmembrane</keyword>
<keyword evidence="1" id="KW-1133">Transmembrane helix</keyword>
<evidence type="ECO:0000313" key="2">
    <source>
        <dbReference type="EMBL" id="RRJ87118.1"/>
    </source>
</evidence>
<accession>A0A3P3VYI5</accession>
<dbReference type="AlphaFoldDB" id="A0A3P3VYI5"/>
<keyword evidence="1" id="KW-0472">Membrane</keyword>
<feature type="transmembrane region" description="Helical" evidence="1">
    <location>
        <begin position="48"/>
        <end position="66"/>
    </location>
</feature>
<dbReference type="Proteomes" id="UP000271937">
    <property type="component" value="Unassembled WGS sequence"/>
</dbReference>
<protein>
    <submittedName>
        <fullName evidence="2">Uncharacterized protein</fullName>
    </submittedName>
</protein>
<organism evidence="2 3">
    <name type="scientific">Flavobacterium macacae</name>
    <dbReference type="NCBI Taxonomy" id="2488993"/>
    <lineage>
        <taxon>Bacteria</taxon>
        <taxon>Pseudomonadati</taxon>
        <taxon>Bacteroidota</taxon>
        <taxon>Flavobacteriia</taxon>
        <taxon>Flavobacteriales</taxon>
        <taxon>Flavobacteriaceae</taxon>
        <taxon>Flavobacterium</taxon>
    </lineage>
</organism>
<feature type="transmembrane region" description="Helical" evidence="1">
    <location>
        <begin position="115"/>
        <end position="138"/>
    </location>
</feature>
<dbReference type="RefSeq" id="WP_125014324.1">
    <property type="nucleotide sequence ID" value="NZ_RQVR01000048.1"/>
</dbReference>
<evidence type="ECO:0000256" key="1">
    <source>
        <dbReference type="SAM" id="Phobius"/>
    </source>
</evidence>
<reference evidence="2 3" key="1">
    <citation type="submission" date="2018-11" db="EMBL/GenBank/DDBJ databases">
        <title>Flavobacterium sp. nov., YIM 102600 draft genome.</title>
        <authorList>
            <person name="Li G."/>
            <person name="Jiang Y."/>
        </authorList>
    </citation>
    <scope>NUCLEOTIDE SEQUENCE [LARGE SCALE GENOMIC DNA]</scope>
    <source>
        <strain evidence="2 3">YIM 102600</strain>
    </source>
</reference>